<evidence type="ECO:0000256" key="3">
    <source>
        <dbReference type="ARBA" id="ARBA00022833"/>
    </source>
</evidence>
<evidence type="ECO:0000259" key="11">
    <source>
        <dbReference type="PROSITE" id="PS50884"/>
    </source>
</evidence>
<gene>
    <name evidence="12" type="ORF">BVC80_719g11</name>
</gene>
<proteinExistence type="predicted"/>
<dbReference type="GO" id="GO:0005634">
    <property type="term" value="C:nucleus"/>
    <property type="evidence" value="ECO:0007669"/>
    <property type="project" value="UniProtKB-SubCell"/>
</dbReference>
<dbReference type="PROSITE" id="PS50884">
    <property type="entry name" value="ZF_DOF_2"/>
    <property type="match status" value="1"/>
</dbReference>
<accession>A0A200PMC9</accession>
<keyword evidence="6 9" id="KW-0804">Transcription</keyword>
<keyword evidence="13" id="KW-1185">Reference proteome</keyword>
<dbReference type="GO" id="GO:0008270">
    <property type="term" value="F:zinc ion binding"/>
    <property type="evidence" value="ECO:0007669"/>
    <property type="project" value="UniProtKB-KW"/>
</dbReference>
<keyword evidence="2 8" id="KW-0863">Zinc-finger</keyword>
<feature type="compositionally biased region" description="Polar residues" evidence="10">
    <location>
        <begin position="105"/>
        <end position="124"/>
    </location>
</feature>
<name>A0A200PMC9_MACCD</name>
<dbReference type="Pfam" id="PF02701">
    <property type="entry name" value="Zn_ribbon_Dof"/>
    <property type="match status" value="1"/>
</dbReference>
<dbReference type="EMBL" id="MVGT01004509">
    <property type="protein sequence ID" value="OUZ99364.1"/>
    <property type="molecule type" value="Genomic_DNA"/>
</dbReference>
<feature type="region of interest" description="Disordered" evidence="10">
    <location>
        <begin position="97"/>
        <end position="126"/>
    </location>
</feature>
<keyword evidence="3 9" id="KW-0862">Zinc</keyword>
<evidence type="ECO:0000313" key="13">
    <source>
        <dbReference type="Proteomes" id="UP000195402"/>
    </source>
</evidence>
<evidence type="ECO:0000256" key="5">
    <source>
        <dbReference type="ARBA" id="ARBA00023125"/>
    </source>
</evidence>
<feature type="region of interest" description="Disordered" evidence="10">
    <location>
        <begin position="164"/>
        <end position="184"/>
    </location>
</feature>
<dbReference type="InterPro" id="IPR003851">
    <property type="entry name" value="Znf_Dof"/>
</dbReference>
<protein>
    <recommendedName>
        <fullName evidence="9">Dof zinc finger protein</fullName>
    </recommendedName>
</protein>
<keyword evidence="5 8" id="KW-0238">DNA-binding</keyword>
<dbReference type="PROSITE" id="PS01361">
    <property type="entry name" value="ZF_DOF_1"/>
    <property type="match status" value="1"/>
</dbReference>
<dbReference type="PANTHER" id="PTHR31992">
    <property type="entry name" value="DOF ZINC FINGER PROTEIN DOF1.4-RELATED"/>
    <property type="match status" value="1"/>
</dbReference>
<dbReference type="OrthoDB" id="1927254at2759"/>
<evidence type="ECO:0000313" key="12">
    <source>
        <dbReference type="EMBL" id="OUZ99364.1"/>
    </source>
</evidence>
<comment type="function">
    <text evidence="9">Transcription factor that binds specifically to a 5'-AA[AG]G-3' consensus core sequence.</text>
</comment>
<dbReference type="PANTHER" id="PTHR31992:SF316">
    <property type="entry name" value="DOF ZINC FINGER PROTEIN DOF1.2"/>
    <property type="match status" value="1"/>
</dbReference>
<dbReference type="InterPro" id="IPR045174">
    <property type="entry name" value="Dof"/>
</dbReference>
<dbReference type="GO" id="GO:0003700">
    <property type="term" value="F:DNA-binding transcription factor activity"/>
    <property type="evidence" value="ECO:0007669"/>
    <property type="project" value="UniProtKB-UniRule"/>
</dbReference>
<organism evidence="12 13">
    <name type="scientific">Macleaya cordata</name>
    <name type="common">Five-seeded plume-poppy</name>
    <name type="synonym">Bocconia cordata</name>
    <dbReference type="NCBI Taxonomy" id="56857"/>
    <lineage>
        <taxon>Eukaryota</taxon>
        <taxon>Viridiplantae</taxon>
        <taxon>Streptophyta</taxon>
        <taxon>Embryophyta</taxon>
        <taxon>Tracheophyta</taxon>
        <taxon>Spermatophyta</taxon>
        <taxon>Magnoliopsida</taxon>
        <taxon>Ranunculales</taxon>
        <taxon>Papaveraceae</taxon>
        <taxon>Papaveroideae</taxon>
        <taxon>Macleaya</taxon>
    </lineage>
</organism>
<evidence type="ECO:0000256" key="7">
    <source>
        <dbReference type="ARBA" id="ARBA00023242"/>
    </source>
</evidence>
<dbReference type="AlphaFoldDB" id="A0A200PMC9"/>
<evidence type="ECO:0000256" key="4">
    <source>
        <dbReference type="ARBA" id="ARBA00023015"/>
    </source>
</evidence>
<dbReference type="InParanoid" id="A0A200PMC9"/>
<reference evidence="12 13" key="1">
    <citation type="journal article" date="2017" name="Mol. Plant">
        <title>The Genome of Medicinal Plant Macleaya cordata Provides New Insights into Benzylisoquinoline Alkaloids Metabolism.</title>
        <authorList>
            <person name="Liu X."/>
            <person name="Liu Y."/>
            <person name="Huang P."/>
            <person name="Ma Y."/>
            <person name="Qing Z."/>
            <person name="Tang Q."/>
            <person name="Cao H."/>
            <person name="Cheng P."/>
            <person name="Zheng Y."/>
            <person name="Yuan Z."/>
            <person name="Zhou Y."/>
            <person name="Liu J."/>
            <person name="Tang Z."/>
            <person name="Zhuo Y."/>
            <person name="Zhang Y."/>
            <person name="Yu L."/>
            <person name="Huang J."/>
            <person name="Yang P."/>
            <person name="Peng Q."/>
            <person name="Zhang J."/>
            <person name="Jiang W."/>
            <person name="Zhang Z."/>
            <person name="Lin K."/>
            <person name="Ro D.K."/>
            <person name="Chen X."/>
            <person name="Xiong X."/>
            <person name="Shang Y."/>
            <person name="Huang S."/>
            <person name="Zeng J."/>
        </authorList>
    </citation>
    <scope>NUCLEOTIDE SEQUENCE [LARGE SCALE GENOMIC DNA]</scope>
    <source>
        <strain evidence="13">cv. BLH2017</strain>
        <tissue evidence="12">Root</tissue>
    </source>
</reference>
<comment type="subcellular location">
    <subcellularLocation>
        <location evidence="8 9">Nucleus</location>
    </subcellularLocation>
</comment>
<feature type="compositionally biased region" description="Polar residues" evidence="10">
    <location>
        <begin position="166"/>
        <end position="184"/>
    </location>
</feature>
<keyword evidence="7 8" id="KW-0539">Nucleus</keyword>
<keyword evidence="1 9" id="KW-0479">Metal-binding</keyword>
<evidence type="ECO:0000256" key="6">
    <source>
        <dbReference type="ARBA" id="ARBA00023163"/>
    </source>
</evidence>
<sequence>MFTSDDREILQCPPRLPSLMMDQRWKSQVESAPNCPRCASSNTKFCYYNNYSLSQPRYFCKGCRRYWTKGGSLRNVPIGGGCRKNRRGKSVRFRPDRVFMGSYDNPPSRTDLTSNGPIQNSDHAGTTPDIDLAVVFSKFLNPGFVPPPTEPEPELSSDEFDISFDKYSSNSTNPNQDSSSPTQFQQENYGFECDSDPTRVIGGSSELFVDEIEWNSDHLHHHRQEAERFMGDDLTSYGLEQLPSDEVDQDVLWSDASVVTDFTWQPTSQLHEGFEPVFDDQFTFYPNLLNWWLPSLFVRPKSVEMSGGCEYSSDSKASGNGVSMQDCFIYYRMRKVYDQCAFTEVPCQICQLTDHLALTCPYLYTQCKIVKCEGIRKLMISRTSKNPNRMFLKCQYATCVSSFQWLDDVILETKLLRVIVLLPHNIGQSVVLVVVKPVIGRRIVLGLAQHAWFQGIPALEG</sequence>
<evidence type="ECO:0000256" key="2">
    <source>
        <dbReference type="ARBA" id="ARBA00022771"/>
    </source>
</evidence>
<feature type="domain" description="Dof-type" evidence="11">
    <location>
        <begin position="33"/>
        <end position="87"/>
    </location>
</feature>
<evidence type="ECO:0000256" key="10">
    <source>
        <dbReference type="SAM" id="MobiDB-lite"/>
    </source>
</evidence>
<dbReference type="GO" id="GO:0003677">
    <property type="term" value="F:DNA binding"/>
    <property type="evidence" value="ECO:0007669"/>
    <property type="project" value="UniProtKB-UniRule"/>
</dbReference>
<evidence type="ECO:0000256" key="9">
    <source>
        <dbReference type="RuleBase" id="RU369094"/>
    </source>
</evidence>
<comment type="caution">
    <text evidence="12">The sequence shown here is derived from an EMBL/GenBank/DDBJ whole genome shotgun (WGS) entry which is preliminary data.</text>
</comment>
<dbReference type="Proteomes" id="UP000195402">
    <property type="component" value="Unassembled WGS sequence"/>
</dbReference>
<dbReference type="FunCoup" id="A0A200PMC9">
    <property type="interactions" value="23"/>
</dbReference>
<evidence type="ECO:0000256" key="1">
    <source>
        <dbReference type="ARBA" id="ARBA00022723"/>
    </source>
</evidence>
<dbReference type="STRING" id="56857.A0A200PMC9"/>
<keyword evidence="4 9" id="KW-0805">Transcription regulation</keyword>
<evidence type="ECO:0000256" key="8">
    <source>
        <dbReference type="PROSITE-ProRule" id="PRU00071"/>
    </source>
</evidence>